<dbReference type="GO" id="GO:0020037">
    <property type="term" value="F:heme binding"/>
    <property type="evidence" value="ECO:0007669"/>
    <property type="project" value="InterPro"/>
</dbReference>
<dbReference type="AlphaFoldDB" id="R0J352"/>
<evidence type="ECO:0000256" key="3">
    <source>
        <dbReference type="ARBA" id="ARBA00022617"/>
    </source>
</evidence>
<dbReference type="GO" id="GO:0004497">
    <property type="term" value="F:monooxygenase activity"/>
    <property type="evidence" value="ECO:0007669"/>
    <property type="project" value="UniProtKB-KW"/>
</dbReference>
<dbReference type="PROSITE" id="PS00086">
    <property type="entry name" value="CYTOCHROME_P450"/>
    <property type="match status" value="1"/>
</dbReference>
<dbReference type="InterPro" id="IPR002401">
    <property type="entry name" value="Cyt_P450_E_grp-I"/>
</dbReference>
<dbReference type="InterPro" id="IPR036396">
    <property type="entry name" value="Cyt_P450_sf"/>
</dbReference>
<dbReference type="GeneID" id="19401811"/>
<feature type="binding site" description="axial binding residue" evidence="6">
    <location>
        <position position="116"/>
    </location>
    <ligand>
        <name>heme</name>
        <dbReference type="ChEBI" id="CHEBI:30413"/>
    </ligand>
    <ligandPart>
        <name>Fe</name>
        <dbReference type="ChEBI" id="CHEBI:18248"/>
    </ligandPart>
</feature>
<dbReference type="PROSITE" id="PS51257">
    <property type="entry name" value="PROKAR_LIPOPROTEIN"/>
    <property type="match status" value="1"/>
</dbReference>
<keyword evidence="5 6" id="KW-0408">Iron</keyword>
<dbReference type="SUPFAM" id="SSF48264">
    <property type="entry name" value="Cytochrome P450"/>
    <property type="match status" value="1"/>
</dbReference>
<dbReference type="GO" id="GO:0005506">
    <property type="term" value="F:iron ion binding"/>
    <property type="evidence" value="ECO:0007669"/>
    <property type="project" value="InterPro"/>
</dbReference>
<dbReference type="GO" id="GO:0016705">
    <property type="term" value="F:oxidoreductase activity, acting on paired donors, with incorporation or reduction of molecular oxygen"/>
    <property type="evidence" value="ECO:0007669"/>
    <property type="project" value="InterPro"/>
</dbReference>
<organism evidence="8 9">
    <name type="scientific">Exserohilum turcicum (strain 28A)</name>
    <name type="common">Northern leaf blight fungus</name>
    <name type="synonym">Setosphaeria turcica</name>
    <dbReference type="NCBI Taxonomy" id="671987"/>
    <lineage>
        <taxon>Eukaryota</taxon>
        <taxon>Fungi</taxon>
        <taxon>Dikarya</taxon>
        <taxon>Ascomycota</taxon>
        <taxon>Pezizomycotina</taxon>
        <taxon>Dothideomycetes</taxon>
        <taxon>Pleosporomycetidae</taxon>
        <taxon>Pleosporales</taxon>
        <taxon>Pleosporineae</taxon>
        <taxon>Pleosporaceae</taxon>
        <taxon>Exserohilum</taxon>
    </lineage>
</organism>
<dbReference type="PANTHER" id="PTHR24305">
    <property type="entry name" value="CYTOCHROME P450"/>
    <property type="match status" value="1"/>
</dbReference>
<evidence type="ECO:0000256" key="4">
    <source>
        <dbReference type="ARBA" id="ARBA00022723"/>
    </source>
</evidence>
<gene>
    <name evidence="8" type="ORF">SETTUDRAFT_18098</name>
</gene>
<dbReference type="PRINTS" id="PR00463">
    <property type="entry name" value="EP450I"/>
</dbReference>
<evidence type="ECO:0000256" key="5">
    <source>
        <dbReference type="ARBA" id="ARBA00023004"/>
    </source>
</evidence>
<protein>
    <recommendedName>
        <fullName evidence="10">Cytochrome P450</fullName>
    </recommendedName>
</protein>
<evidence type="ECO:0000256" key="6">
    <source>
        <dbReference type="PIRSR" id="PIRSR602401-1"/>
    </source>
</evidence>
<dbReference type="STRING" id="671987.R0J352"/>
<name>R0J352_EXST2</name>
<dbReference type="HOGENOM" id="CLU_001570_14_7_1"/>
<evidence type="ECO:0000256" key="2">
    <source>
        <dbReference type="ARBA" id="ARBA00010617"/>
    </source>
</evidence>
<evidence type="ECO:0000256" key="7">
    <source>
        <dbReference type="RuleBase" id="RU000461"/>
    </source>
</evidence>
<evidence type="ECO:0000313" key="9">
    <source>
        <dbReference type="Proteomes" id="UP000016935"/>
    </source>
</evidence>
<dbReference type="Pfam" id="PF00067">
    <property type="entry name" value="p450"/>
    <property type="match status" value="1"/>
</dbReference>
<evidence type="ECO:0000256" key="1">
    <source>
        <dbReference type="ARBA" id="ARBA00001971"/>
    </source>
</evidence>
<evidence type="ECO:0000313" key="8">
    <source>
        <dbReference type="EMBL" id="EOA91405.1"/>
    </source>
</evidence>
<dbReference type="RefSeq" id="XP_008020048.1">
    <property type="nucleotide sequence ID" value="XM_008021857.1"/>
</dbReference>
<dbReference type="InterPro" id="IPR017972">
    <property type="entry name" value="Cyt_P450_CS"/>
</dbReference>
<evidence type="ECO:0008006" key="10">
    <source>
        <dbReference type="Google" id="ProtNLM"/>
    </source>
</evidence>
<keyword evidence="7" id="KW-0503">Monooxygenase</keyword>
<proteinExistence type="inferred from homology"/>
<dbReference type="InterPro" id="IPR050121">
    <property type="entry name" value="Cytochrome_P450_monoxygenase"/>
</dbReference>
<keyword evidence="4 6" id="KW-0479">Metal-binding</keyword>
<dbReference type="PANTHER" id="PTHR24305:SF210">
    <property type="entry name" value="CYTOCHROME P450 MONOOXYGENASE ASQL-RELATED"/>
    <property type="match status" value="1"/>
</dbReference>
<comment type="cofactor">
    <cofactor evidence="1 6">
        <name>heme</name>
        <dbReference type="ChEBI" id="CHEBI:30413"/>
    </cofactor>
</comment>
<dbReference type="eggNOG" id="KOG0157">
    <property type="taxonomic scope" value="Eukaryota"/>
</dbReference>
<dbReference type="Gene3D" id="1.10.630.10">
    <property type="entry name" value="Cytochrome P450"/>
    <property type="match status" value="1"/>
</dbReference>
<reference evidence="8 9" key="1">
    <citation type="journal article" date="2012" name="PLoS Pathog.">
        <title>Diverse lifestyles and strategies of plant pathogenesis encoded in the genomes of eighteen Dothideomycetes fungi.</title>
        <authorList>
            <person name="Ohm R.A."/>
            <person name="Feau N."/>
            <person name="Henrissat B."/>
            <person name="Schoch C.L."/>
            <person name="Horwitz B.A."/>
            <person name="Barry K.W."/>
            <person name="Condon B.J."/>
            <person name="Copeland A.C."/>
            <person name="Dhillon B."/>
            <person name="Glaser F."/>
            <person name="Hesse C.N."/>
            <person name="Kosti I."/>
            <person name="LaButti K."/>
            <person name="Lindquist E.A."/>
            <person name="Lucas S."/>
            <person name="Salamov A.A."/>
            <person name="Bradshaw R.E."/>
            <person name="Ciuffetti L."/>
            <person name="Hamelin R.C."/>
            <person name="Kema G.H.J."/>
            <person name="Lawrence C."/>
            <person name="Scott J.A."/>
            <person name="Spatafora J.W."/>
            <person name="Turgeon B.G."/>
            <person name="de Wit P.J.G.M."/>
            <person name="Zhong S."/>
            <person name="Goodwin S.B."/>
            <person name="Grigoriev I.V."/>
        </authorList>
    </citation>
    <scope>NUCLEOTIDE SEQUENCE [LARGE SCALE GENOMIC DNA]</scope>
    <source>
        <strain evidence="9">28A</strain>
    </source>
</reference>
<dbReference type="Proteomes" id="UP000016935">
    <property type="component" value="Unassembled WGS sequence"/>
</dbReference>
<keyword evidence="7" id="KW-0560">Oxidoreductase</keyword>
<dbReference type="OrthoDB" id="3796296at2759"/>
<keyword evidence="9" id="KW-1185">Reference proteome</keyword>
<accession>R0J352</accession>
<comment type="similarity">
    <text evidence="2 7">Belongs to the cytochrome P450 family.</text>
</comment>
<keyword evidence="3 6" id="KW-0349">Heme</keyword>
<dbReference type="InterPro" id="IPR001128">
    <property type="entry name" value="Cyt_P450"/>
</dbReference>
<dbReference type="EMBL" id="KB908481">
    <property type="protein sequence ID" value="EOA91405.1"/>
    <property type="molecule type" value="Genomic_DNA"/>
</dbReference>
<sequence length="172" mass="19785">MQRLQAEVRGLKKEELNLMQLAQLPFLSACFQEGLRCYLPVPTPFFRITPKGGNMICGDWIPGFTRVAVSHYAAYQHPMNFKDASSFIPDRWLPGSGYESDRKDVCNPFSVGPRDCIGQNLAHHEMRVILANLVWHFDFELCPESQGWLNQKVYMLWDKPPLMVKAKLRADL</sequence>
<reference evidence="8 9" key="2">
    <citation type="journal article" date="2013" name="PLoS Genet.">
        <title>Comparative genome structure, secondary metabolite, and effector coding capacity across Cochliobolus pathogens.</title>
        <authorList>
            <person name="Condon B.J."/>
            <person name="Leng Y."/>
            <person name="Wu D."/>
            <person name="Bushley K.E."/>
            <person name="Ohm R.A."/>
            <person name="Otillar R."/>
            <person name="Martin J."/>
            <person name="Schackwitz W."/>
            <person name="Grimwood J."/>
            <person name="MohdZainudin N."/>
            <person name="Xue C."/>
            <person name="Wang R."/>
            <person name="Manning V.A."/>
            <person name="Dhillon B."/>
            <person name="Tu Z.J."/>
            <person name="Steffenson B.J."/>
            <person name="Salamov A."/>
            <person name="Sun H."/>
            <person name="Lowry S."/>
            <person name="LaButti K."/>
            <person name="Han J."/>
            <person name="Copeland A."/>
            <person name="Lindquist E."/>
            <person name="Barry K."/>
            <person name="Schmutz J."/>
            <person name="Baker S.E."/>
            <person name="Ciuffetti L.M."/>
            <person name="Grigoriev I.V."/>
            <person name="Zhong S."/>
            <person name="Turgeon B.G."/>
        </authorList>
    </citation>
    <scope>NUCLEOTIDE SEQUENCE [LARGE SCALE GENOMIC DNA]</scope>
    <source>
        <strain evidence="9">28A</strain>
    </source>
</reference>